<feature type="transmembrane region" description="Helical" evidence="1">
    <location>
        <begin position="419"/>
        <end position="437"/>
    </location>
</feature>
<keyword evidence="1" id="KW-0472">Membrane</keyword>
<accession>A0A369LMV5</accession>
<organism evidence="2 3">
    <name type="scientific">Slackia isoflavoniconvertens</name>
    <dbReference type="NCBI Taxonomy" id="572010"/>
    <lineage>
        <taxon>Bacteria</taxon>
        <taxon>Bacillati</taxon>
        <taxon>Actinomycetota</taxon>
        <taxon>Coriobacteriia</taxon>
        <taxon>Eggerthellales</taxon>
        <taxon>Eggerthellaceae</taxon>
        <taxon>Slackia</taxon>
    </lineage>
</organism>
<dbReference type="RefSeq" id="WP_114614864.1">
    <property type="nucleotide sequence ID" value="NZ_PPTO01000002.1"/>
</dbReference>
<feature type="transmembrane region" description="Helical" evidence="1">
    <location>
        <begin position="359"/>
        <end position="380"/>
    </location>
</feature>
<keyword evidence="1" id="KW-1133">Transmembrane helix</keyword>
<dbReference type="EMBL" id="PPTO01000002">
    <property type="protein sequence ID" value="RDB60680.1"/>
    <property type="molecule type" value="Genomic_DNA"/>
</dbReference>
<evidence type="ECO:0000313" key="3">
    <source>
        <dbReference type="Proteomes" id="UP000253975"/>
    </source>
</evidence>
<feature type="transmembrane region" description="Helical" evidence="1">
    <location>
        <begin position="586"/>
        <end position="606"/>
    </location>
</feature>
<feature type="transmembrane region" description="Helical" evidence="1">
    <location>
        <begin position="618"/>
        <end position="635"/>
    </location>
</feature>
<evidence type="ECO:0000313" key="2">
    <source>
        <dbReference type="EMBL" id="RDB60680.1"/>
    </source>
</evidence>
<feature type="transmembrane region" description="Helical" evidence="1">
    <location>
        <begin position="224"/>
        <end position="243"/>
    </location>
</feature>
<sequence>MHAFLTLLGEFIATHHARLRHFAKVACVILLCAAALEVVVFNFNHWRSLTWQPITANEQSNLQETADERLRISAIDNTIEFDYVGVPVHNIKLDFSGNQSAQNVPVKIWFTDDAHSTYFDDDEYTAGVPVTYVSTNNEESKYLNINASGSVYKLRIQVGIDDGETKVTYPLYLSKVVLNAPEPFSFRGERFLFAACIMALIYAFRPKSSLYRTQLREHPRRTKIAVIGVAAVEILVGAAFLLFGTNLVGVATQHYNSGSWDGVSVVNVFECGGENAQQYAELAKSMTHGKLYLEEEPPNWLQNMDDPYDRGARDQLVKETGENYLWDTAYYEGHYYVYFGVVPVLLFYLPFYLVTGANFPTAIGVLIGMVFFIAGLSALLDRFARYHFKRMTTGVFLLLQIAIVTCCGMPYLLKFPTFYSLPIMLALAFSVWGLYFWMVGRSHKRPEGFYLAGSLCMALVVGCRPQLVLLSFLAFPLFWRMYITEGRIRTVAGARQFACLIAPYIVVCAGIMWYNKARFGSLFDFGANYNLTVNDMTKRGMAVGRIAPALFAYLFQTPATTGVFPYLQAVAFDTTYLGQTVKEATFGGIFAVLPILWVLPFARRILQMRINQRKTRTVAGVIGVLIGIGVLIAVADAEMAGILQRYFADFSIMFLMAAVLLLFIVNENIENGSKAHAVFVRVLPVAVAIGVAYTVLLCITAETGWVSDAYPWAYQGLLETFQFWT</sequence>
<feature type="transmembrane region" description="Helical" evidence="1">
    <location>
        <begin position="546"/>
        <end position="566"/>
    </location>
</feature>
<dbReference type="AlphaFoldDB" id="A0A369LMV5"/>
<name>A0A369LMV5_9ACTN</name>
<keyword evidence="1" id="KW-0812">Transmembrane</keyword>
<comment type="caution">
    <text evidence="2">The sequence shown here is derived from an EMBL/GenBank/DDBJ whole genome shotgun (WGS) entry which is preliminary data.</text>
</comment>
<feature type="transmembrane region" description="Helical" evidence="1">
    <location>
        <begin position="494"/>
        <end position="514"/>
    </location>
</feature>
<dbReference type="Proteomes" id="UP000253975">
    <property type="component" value="Unassembled WGS sequence"/>
</dbReference>
<feature type="transmembrane region" description="Helical" evidence="1">
    <location>
        <begin position="678"/>
        <end position="702"/>
    </location>
</feature>
<reference evidence="2 3" key="1">
    <citation type="journal article" date="2018" name="Elife">
        <title>Discovery and characterization of a prevalent human gut bacterial enzyme sufficient for the inactivation of a family of plant toxins.</title>
        <authorList>
            <person name="Koppel N."/>
            <person name="Bisanz J.E."/>
            <person name="Pandelia M.E."/>
            <person name="Turnbaugh P.J."/>
            <person name="Balskus E.P."/>
        </authorList>
    </citation>
    <scope>NUCLEOTIDE SEQUENCE [LARGE SCALE GENOMIC DNA]</scope>
    <source>
        <strain evidence="2 3">OB21 GAM31</strain>
    </source>
</reference>
<evidence type="ECO:0000256" key="1">
    <source>
        <dbReference type="SAM" id="Phobius"/>
    </source>
</evidence>
<feature type="transmembrane region" description="Helical" evidence="1">
    <location>
        <begin position="392"/>
        <end position="413"/>
    </location>
</feature>
<feature type="transmembrane region" description="Helical" evidence="1">
    <location>
        <begin position="335"/>
        <end position="353"/>
    </location>
</feature>
<protein>
    <submittedName>
        <fullName evidence="2">Cytochrome C oxidase Cbb3</fullName>
    </submittedName>
</protein>
<proteinExistence type="predicted"/>
<feature type="transmembrane region" description="Helical" evidence="1">
    <location>
        <begin position="647"/>
        <end position="666"/>
    </location>
</feature>
<gene>
    <name evidence="2" type="ORF">C1881_02025</name>
</gene>
<feature type="transmembrane region" description="Helical" evidence="1">
    <location>
        <begin position="449"/>
        <end position="474"/>
    </location>
</feature>
<feature type="transmembrane region" description="Helical" evidence="1">
    <location>
        <begin position="22"/>
        <end position="43"/>
    </location>
</feature>